<reference evidence="2 3" key="1">
    <citation type="journal article" date="2013" name="BMC Genomics">
        <title>Genome sequencing and comparative genomics of honey bee microsporidia, Nosema apis reveal novel insights into host-parasite interactions.</title>
        <authorList>
            <person name="Chen Yp."/>
            <person name="Pettis J.S."/>
            <person name="Zhao Y."/>
            <person name="Liu X."/>
            <person name="Tallon L.J."/>
            <person name="Sadzewicz L.D."/>
            <person name="Li R."/>
            <person name="Zheng H."/>
            <person name="Huang S."/>
            <person name="Zhang X."/>
            <person name="Hamilton M.C."/>
            <person name="Pernal S.F."/>
            <person name="Melathopoulos A.P."/>
            <person name="Yan X."/>
            <person name="Evans J.D."/>
        </authorList>
    </citation>
    <scope>NUCLEOTIDE SEQUENCE [LARGE SCALE GENOMIC DNA]</scope>
    <source>
        <strain evidence="2 3">BRL 01</strain>
    </source>
</reference>
<feature type="domain" description="Plectin/eS10 N-terminal" evidence="1">
    <location>
        <begin position="6"/>
        <end position="84"/>
    </location>
</feature>
<protein>
    <recommendedName>
        <fullName evidence="1">Plectin/eS10 N-terminal domain-containing protein</fullName>
    </recommendedName>
</protein>
<organism evidence="2 3">
    <name type="scientific">Vairimorpha apis BRL 01</name>
    <dbReference type="NCBI Taxonomy" id="1037528"/>
    <lineage>
        <taxon>Eukaryota</taxon>
        <taxon>Fungi</taxon>
        <taxon>Fungi incertae sedis</taxon>
        <taxon>Microsporidia</taxon>
        <taxon>Nosematidae</taxon>
        <taxon>Vairimorpha</taxon>
    </lineage>
</organism>
<dbReference type="InterPro" id="IPR036388">
    <property type="entry name" value="WH-like_DNA-bd_sf"/>
</dbReference>
<dbReference type="AlphaFoldDB" id="T0MJP2"/>
<proteinExistence type="predicted"/>
<dbReference type="Gene3D" id="1.10.10.10">
    <property type="entry name" value="Winged helix-like DNA-binding domain superfamily/Winged helix DNA-binding domain"/>
    <property type="match status" value="1"/>
</dbReference>
<name>T0MJP2_9MICR</name>
<accession>T0MJP2</accession>
<dbReference type="Proteomes" id="UP000053780">
    <property type="component" value="Unassembled WGS sequence"/>
</dbReference>
<evidence type="ECO:0000259" key="1">
    <source>
        <dbReference type="Pfam" id="PF03501"/>
    </source>
</evidence>
<gene>
    <name evidence="2" type="ORF">NAPIS_ORF01271</name>
</gene>
<sequence length="99" mass="11728">MSLTIAQKIKVYKHFSEKGALLIFDKQHESNKILNINNKKLRSFIQSLKDRGYVKEYYVWQQAYILATNSGMEFFDEETRIPDKLDEGIKIEEMHLKAE</sequence>
<dbReference type="HOGENOM" id="CLU_2321011_0_0_1"/>
<evidence type="ECO:0000313" key="2">
    <source>
        <dbReference type="EMBL" id="EQB61170.1"/>
    </source>
</evidence>
<evidence type="ECO:0000313" key="3">
    <source>
        <dbReference type="Proteomes" id="UP000053780"/>
    </source>
</evidence>
<dbReference type="VEuPathDB" id="MicrosporidiaDB:NAPIS_ORF01271"/>
<dbReference type="OrthoDB" id="2190155at2759"/>
<dbReference type="Pfam" id="PF03501">
    <property type="entry name" value="S10_plectin"/>
    <property type="match status" value="1"/>
</dbReference>
<dbReference type="EMBL" id="KE647168">
    <property type="protein sequence ID" value="EQB61170.1"/>
    <property type="molecule type" value="Genomic_DNA"/>
</dbReference>
<dbReference type="InterPro" id="IPR005326">
    <property type="entry name" value="Plectin_eS10_N"/>
</dbReference>
<keyword evidence="3" id="KW-1185">Reference proteome</keyword>